<dbReference type="GO" id="GO:0003887">
    <property type="term" value="F:DNA-directed DNA polymerase activity"/>
    <property type="evidence" value="ECO:0007669"/>
    <property type="project" value="UniProtKB-UniRule"/>
</dbReference>
<evidence type="ECO:0000256" key="2">
    <source>
        <dbReference type="HAMAP-Rule" id="MF_01113"/>
    </source>
</evidence>
<reference evidence="4 5" key="1">
    <citation type="journal article" date="2015" name="Nature">
        <title>rRNA introns, odd ribosomes, and small enigmatic genomes across a large radiation of phyla.</title>
        <authorList>
            <person name="Brown C.T."/>
            <person name="Hug L.A."/>
            <person name="Thomas B.C."/>
            <person name="Sharon I."/>
            <person name="Castelle C.J."/>
            <person name="Singh A."/>
            <person name="Wilkins M.J."/>
            <person name="Williams K.H."/>
            <person name="Banfield J.F."/>
        </authorList>
    </citation>
    <scope>NUCLEOTIDE SEQUENCE [LARGE SCALE GENOMIC DNA]</scope>
</reference>
<dbReference type="SUPFAM" id="SSF100879">
    <property type="entry name" value="Lesion bypass DNA polymerase (Y-family), little finger domain"/>
    <property type="match status" value="1"/>
</dbReference>
<dbReference type="InterPro" id="IPR017961">
    <property type="entry name" value="DNA_pol_Y-fam_little_finger"/>
</dbReference>
<keyword evidence="2" id="KW-0235">DNA replication</keyword>
<accession>A0A0G2AD89</accession>
<dbReference type="AlphaFoldDB" id="A0A0G2AD89"/>
<sequence>MSRIILHLDFNSFFASVEQQANPFLRGKAIAVAGKGKESIDIARANTGNERVNLTNLRFQRSVVTTASREAKMRGVKTAMATWEALRVCPELLIVPGDPRKYSEITQRFVNILRRHGDKVQLFSADEAFVDATHAAGDWMGAIILAQRIRDDIRRECGSACTVSIGIAPNKLIAKLASESVKPSGLTCLPPAQVADFVLTRPLQDFCGIGPRIAKRLEGIGITSVATLRKATLHTLTEYFKTSYGTFLYYAARGMGDDHVQDVEEPPKSIGHSYTFPENILTEAEARNNLLTLCDRVAIRMRKQGMVATHLSTYVRYGDFTSTGIGKRFHEPFTDGLQIFKAAWAMLQHKIDVDKGIRLMGISAAGLLTCPMPQAIFQKDERMHRTLTSLDKLTERYGIGVWRRASTMKTVLKERVSGWHYDHDLTS</sequence>
<keyword evidence="2" id="KW-0963">Cytoplasm</keyword>
<dbReference type="InterPro" id="IPR050116">
    <property type="entry name" value="DNA_polymerase-Y"/>
</dbReference>
<feature type="domain" description="UmuC" evidence="3">
    <location>
        <begin position="5"/>
        <end position="210"/>
    </location>
</feature>
<dbReference type="GO" id="GO:0009432">
    <property type="term" value="P:SOS response"/>
    <property type="evidence" value="ECO:0007669"/>
    <property type="project" value="TreeGrafter"/>
</dbReference>
<dbReference type="EMBL" id="LCRD01000013">
    <property type="protein sequence ID" value="KKW30409.1"/>
    <property type="molecule type" value="Genomic_DNA"/>
</dbReference>
<comment type="function">
    <text evidence="2">Poorly processive, error-prone DNA polymerase involved in untargeted mutagenesis. Copies undamaged DNA at stalled replication forks, which arise in vivo from mismatched or misaligned primer ends. These misaligned primers can be extended by PolIV. Exhibits no 3'-5' exonuclease (proofreading) activity. May be involved in translesional synthesis, in conjunction with the beta clamp from PolIII.</text>
</comment>
<keyword evidence="2" id="KW-0239">DNA-directed DNA polymerase</keyword>
<dbReference type="PANTHER" id="PTHR11076:SF33">
    <property type="entry name" value="DNA POLYMERASE KAPPA"/>
    <property type="match status" value="1"/>
</dbReference>
<dbReference type="SUPFAM" id="SSF56672">
    <property type="entry name" value="DNA/RNA polymerases"/>
    <property type="match status" value="1"/>
</dbReference>
<feature type="site" description="Substrate discrimination" evidence="2">
    <location>
        <position position="14"/>
    </location>
</feature>
<keyword evidence="2" id="KW-0460">Magnesium</keyword>
<gene>
    <name evidence="2" type="primary">dinB</name>
    <name evidence="4" type="ORF">UY72_C0013G0019</name>
</gene>
<dbReference type="Gene3D" id="3.40.1170.60">
    <property type="match status" value="1"/>
</dbReference>
<dbReference type="Proteomes" id="UP000034846">
    <property type="component" value="Unassembled WGS sequence"/>
</dbReference>
<comment type="subunit">
    <text evidence="2">Monomer.</text>
</comment>
<dbReference type="PATRIC" id="fig|1618989.3.peg.242"/>
<dbReference type="InterPro" id="IPR022880">
    <property type="entry name" value="DNApol_IV"/>
</dbReference>
<dbReference type="InterPro" id="IPR001126">
    <property type="entry name" value="UmuC"/>
</dbReference>
<keyword evidence="2" id="KW-0479">Metal-binding</keyword>
<comment type="similarity">
    <text evidence="1 2">Belongs to the DNA polymerase type-Y family.</text>
</comment>
<comment type="catalytic activity">
    <reaction evidence="2">
        <text>DNA(n) + a 2'-deoxyribonucleoside 5'-triphosphate = DNA(n+1) + diphosphate</text>
        <dbReference type="Rhea" id="RHEA:22508"/>
        <dbReference type="Rhea" id="RHEA-COMP:17339"/>
        <dbReference type="Rhea" id="RHEA-COMP:17340"/>
        <dbReference type="ChEBI" id="CHEBI:33019"/>
        <dbReference type="ChEBI" id="CHEBI:61560"/>
        <dbReference type="ChEBI" id="CHEBI:173112"/>
        <dbReference type="EC" id="2.7.7.7"/>
    </reaction>
</comment>
<keyword evidence="2" id="KW-0515">Mutator protein</keyword>
<dbReference type="InterPro" id="IPR043502">
    <property type="entry name" value="DNA/RNA_pol_sf"/>
</dbReference>
<dbReference type="CDD" id="cd03586">
    <property type="entry name" value="PolY_Pol_IV_kappa"/>
    <property type="match status" value="1"/>
</dbReference>
<dbReference type="GO" id="GO:0042276">
    <property type="term" value="P:error-prone translesion synthesis"/>
    <property type="evidence" value="ECO:0007669"/>
    <property type="project" value="TreeGrafter"/>
</dbReference>
<dbReference type="GO" id="GO:0006281">
    <property type="term" value="P:DNA repair"/>
    <property type="evidence" value="ECO:0007669"/>
    <property type="project" value="UniProtKB-UniRule"/>
</dbReference>
<keyword evidence="2" id="KW-0808">Transferase</keyword>
<protein>
    <recommendedName>
        <fullName evidence="2">DNA polymerase IV</fullName>
        <shortName evidence="2">Pol IV</shortName>
        <ecNumber evidence="2">2.7.7.7</ecNumber>
    </recommendedName>
</protein>
<dbReference type="PROSITE" id="PS50173">
    <property type="entry name" value="UMUC"/>
    <property type="match status" value="1"/>
</dbReference>
<dbReference type="Pfam" id="PF00817">
    <property type="entry name" value="IMS"/>
    <property type="match status" value="1"/>
</dbReference>
<comment type="subcellular location">
    <subcellularLocation>
        <location evidence="2">Cytoplasm</location>
    </subcellularLocation>
</comment>
<dbReference type="HAMAP" id="MF_01113">
    <property type="entry name" value="DNApol_IV"/>
    <property type="match status" value="1"/>
</dbReference>
<feature type="binding site" evidence="2">
    <location>
        <position position="126"/>
    </location>
    <ligand>
        <name>Mg(2+)</name>
        <dbReference type="ChEBI" id="CHEBI:18420"/>
    </ligand>
</feature>
<keyword evidence="2" id="KW-0227">DNA damage</keyword>
<evidence type="ECO:0000313" key="5">
    <source>
        <dbReference type="Proteomes" id="UP000034846"/>
    </source>
</evidence>
<dbReference type="GO" id="GO:0003684">
    <property type="term" value="F:damaged DNA binding"/>
    <property type="evidence" value="ECO:0007669"/>
    <property type="project" value="InterPro"/>
</dbReference>
<evidence type="ECO:0000259" key="3">
    <source>
        <dbReference type="PROSITE" id="PS50173"/>
    </source>
</evidence>
<keyword evidence="2" id="KW-0548">Nucleotidyltransferase</keyword>
<dbReference type="InterPro" id="IPR043128">
    <property type="entry name" value="Rev_trsase/Diguanyl_cyclase"/>
</dbReference>
<dbReference type="PANTHER" id="PTHR11076">
    <property type="entry name" value="DNA REPAIR POLYMERASE UMUC / TRANSFERASE FAMILY MEMBER"/>
    <property type="match status" value="1"/>
</dbReference>
<dbReference type="InterPro" id="IPR036775">
    <property type="entry name" value="DNA_pol_Y-fam_lit_finger_sf"/>
</dbReference>
<comment type="cofactor">
    <cofactor evidence="2">
        <name>Mg(2+)</name>
        <dbReference type="ChEBI" id="CHEBI:18420"/>
    </cofactor>
    <text evidence="2">Binds 2 magnesium ions per subunit.</text>
</comment>
<dbReference type="Gene3D" id="1.10.150.20">
    <property type="entry name" value="5' to 3' exonuclease, C-terminal subdomain"/>
    <property type="match status" value="1"/>
</dbReference>
<keyword evidence="2" id="KW-0238">DNA-binding</keyword>
<feature type="active site" evidence="2">
    <location>
        <position position="127"/>
    </location>
</feature>
<dbReference type="Gene3D" id="3.30.70.270">
    <property type="match status" value="1"/>
</dbReference>
<dbReference type="Gene3D" id="3.30.1490.100">
    <property type="entry name" value="DNA polymerase, Y-family, little finger domain"/>
    <property type="match status" value="1"/>
</dbReference>
<dbReference type="Pfam" id="PF11799">
    <property type="entry name" value="IMS_C"/>
    <property type="match status" value="1"/>
</dbReference>
<dbReference type="GO" id="GO:0006261">
    <property type="term" value="P:DNA-templated DNA replication"/>
    <property type="evidence" value="ECO:0007669"/>
    <property type="project" value="UniProtKB-UniRule"/>
</dbReference>
<keyword evidence="2" id="KW-0234">DNA repair</keyword>
<organism evidence="4 5">
    <name type="scientific">Candidatus Uhrbacteria bacterium GW2011_GWD2_52_7</name>
    <dbReference type="NCBI Taxonomy" id="1618989"/>
    <lineage>
        <taxon>Bacteria</taxon>
        <taxon>Candidatus Uhriibacteriota</taxon>
    </lineage>
</organism>
<evidence type="ECO:0000313" key="4">
    <source>
        <dbReference type="EMBL" id="KKW30409.1"/>
    </source>
</evidence>
<comment type="caution">
    <text evidence="4">The sequence shown here is derived from an EMBL/GenBank/DDBJ whole genome shotgun (WGS) entry which is preliminary data.</text>
</comment>
<proteinExistence type="inferred from homology"/>
<feature type="binding site" evidence="2">
    <location>
        <position position="9"/>
    </location>
    <ligand>
        <name>Mg(2+)</name>
        <dbReference type="ChEBI" id="CHEBI:18420"/>
    </ligand>
</feature>
<dbReference type="GO" id="GO:0005829">
    <property type="term" value="C:cytosol"/>
    <property type="evidence" value="ECO:0007669"/>
    <property type="project" value="TreeGrafter"/>
</dbReference>
<name>A0A0G2AD89_9BACT</name>
<dbReference type="GO" id="GO:0000287">
    <property type="term" value="F:magnesium ion binding"/>
    <property type="evidence" value="ECO:0007669"/>
    <property type="project" value="UniProtKB-UniRule"/>
</dbReference>
<evidence type="ECO:0000256" key="1">
    <source>
        <dbReference type="ARBA" id="ARBA00010945"/>
    </source>
</evidence>
<dbReference type="EC" id="2.7.7.7" evidence="2"/>